<reference evidence="1" key="1">
    <citation type="submission" date="2022-08" db="EMBL/GenBank/DDBJ databases">
        <authorList>
            <person name="Kallberg Y."/>
            <person name="Tangrot J."/>
            <person name="Rosling A."/>
        </authorList>
    </citation>
    <scope>NUCLEOTIDE SEQUENCE</scope>
    <source>
        <strain evidence="1">Wild A</strain>
    </source>
</reference>
<feature type="non-terminal residue" evidence="1">
    <location>
        <position position="56"/>
    </location>
</feature>
<sequence>KILYFEAAKDKTDSGKLDQKWKRPYYIHQLLLNGSYKIRELDDRVFCIPINGDLLK</sequence>
<gene>
    <name evidence="1" type="ORF">FWILDA_LOCUS18448</name>
</gene>
<feature type="non-terminal residue" evidence="1">
    <location>
        <position position="1"/>
    </location>
</feature>
<comment type="caution">
    <text evidence="1">The sequence shown here is derived from an EMBL/GenBank/DDBJ whole genome shotgun (WGS) entry which is preliminary data.</text>
</comment>
<evidence type="ECO:0000313" key="1">
    <source>
        <dbReference type="EMBL" id="CAI2198188.1"/>
    </source>
</evidence>
<protein>
    <submittedName>
        <fullName evidence="1">2775_t:CDS:1</fullName>
    </submittedName>
</protein>
<evidence type="ECO:0000313" key="2">
    <source>
        <dbReference type="Proteomes" id="UP001153678"/>
    </source>
</evidence>
<dbReference type="EMBL" id="CAMKVN010018028">
    <property type="protein sequence ID" value="CAI2198188.1"/>
    <property type="molecule type" value="Genomic_DNA"/>
</dbReference>
<dbReference type="OrthoDB" id="2431472at2759"/>
<keyword evidence="2" id="KW-1185">Reference proteome</keyword>
<accession>A0A9W4TC66</accession>
<proteinExistence type="predicted"/>
<dbReference type="AlphaFoldDB" id="A0A9W4TC66"/>
<name>A0A9W4TC66_9GLOM</name>
<dbReference type="Proteomes" id="UP001153678">
    <property type="component" value="Unassembled WGS sequence"/>
</dbReference>
<organism evidence="1 2">
    <name type="scientific">Funneliformis geosporum</name>
    <dbReference type="NCBI Taxonomy" id="1117311"/>
    <lineage>
        <taxon>Eukaryota</taxon>
        <taxon>Fungi</taxon>
        <taxon>Fungi incertae sedis</taxon>
        <taxon>Mucoromycota</taxon>
        <taxon>Glomeromycotina</taxon>
        <taxon>Glomeromycetes</taxon>
        <taxon>Glomerales</taxon>
        <taxon>Glomeraceae</taxon>
        <taxon>Funneliformis</taxon>
    </lineage>
</organism>